<feature type="region of interest" description="Disordered" evidence="3">
    <location>
        <begin position="111"/>
        <end position="139"/>
    </location>
</feature>
<keyword evidence="1" id="KW-0732">Signal</keyword>
<keyword evidence="1" id="KW-0175">Coiled coil</keyword>
<feature type="repeat" description="TPR" evidence="2">
    <location>
        <begin position="179"/>
        <end position="212"/>
    </location>
</feature>
<keyword evidence="1" id="KW-0574">Periplasm</keyword>
<accession>A0A1M5DYN1</accession>
<dbReference type="EMBL" id="FQUH01000015">
    <property type="protein sequence ID" value="SHF72050.1"/>
    <property type="molecule type" value="Genomic_DNA"/>
</dbReference>
<dbReference type="NCBIfam" id="TIGR02795">
    <property type="entry name" value="tol_pal_ybgF"/>
    <property type="match status" value="1"/>
</dbReference>
<dbReference type="Gene3D" id="1.20.5.110">
    <property type="match status" value="1"/>
</dbReference>
<keyword evidence="6" id="KW-1185">Reference proteome</keyword>
<keyword evidence="1" id="KW-0131">Cell cycle</keyword>
<comment type="subcellular location">
    <subcellularLocation>
        <location evidence="1">Periplasm</location>
    </subcellularLocation>
</comment>
<gene>
    <name evidence="1" type="primary">cpoB</name>
    <name evidence="5" type="ORF">SAMN02745781_03024</name>
</gene>
<dbReference type="Pfam" id="PF13174">
    <property type="entry name" value="TPR_6"/>
    <property type="match status" value="1"/>
</dbReference>
<dbReference type="AlphaFoldDB" id="A0A1M5DYN1"/>
<evidence type="ECO:0000256" key="2">
    <source>
        <dbReference type="PROSITE-ProRule" id="PRU00339"/>
    </source>
</evidence>
<feature type="coiled-coil region" evidence="1">
    <location>
        <begin position="48"/>
        <end position="82"/>
    </location>
</feature>
<evidence type="ECO:0000256" key="3">
    <source>
        <dbReference type="SAM" id="MobiDB-lite"/>
    </source>
</evidence>
<comment type="similarity">
    <text evidence="1">Belongs to the CpoB family.</text>
</comment>
<dbReference type="InterPro" id="IPR014162">
    <property type="entry name" value="CpoB_C"/>
</dbReference>
<reference evidence="6" key="1">
    <citation type="submission" date="2016-11" db="EMBL/GenBank/DDBJ databases">
        <authorList>
            <person name="Varghese N."/>
            <person name="Submissions S."/>
        </authorList>
    </citation>
    <scope>NUCLEOTIDE SEQUENCE [LARGE SCALE GENOMIC DNA]</scope>
    <source>
        <strain evidence="6">DSM 21264</strain>
    </source>
</reference>
<feature type="compositionally biased region" description="Polar residues" evidence="3">
    <location>
        <begin position="118"/>
        <end position="139"/>
    </location>
</feature>
<evidence type="ECO:0000259" key="4">
    <source>
        <dbReference type="Pfam" id="PF16331"/>
    </source>
</evidence>
<protein>
    <recommendedName>
        <fullName evidence="1">Cell division coordinator CpoB</fullName>
    </recommendedName>
</protein>
<dbReference type="InterPro" id="IPR034706">
    <property type="entry name" value="CpoB"/>
</dbReference>
<dbReference type="GO" id="GO:0070206">
    <property type="term" value="P:protein trimerization"/>
    <property type="evidence" value="ECO:0007669"/>
    <property type="project" value="InterPro"/>
</dbReference>
<dbReference type="InterPro" id="IPR011990">
    <property type="entry name" value="TPR-like_helical_dom_sf"/>
</dbReference>
<dbReference type="RefSeq" id="WP_072961109.1">
    <property type="nucleotide sequence ID" value="NZ_FQUH01000015.1"/>
</dbReference>
<comment type="function">
    <text evidence="1">Mediates coordination of peptidoglycan synthesis and outer membrane constriction during cell division.</text>
</comment>
<evidence type="ECO:0000313" key="6">
    <source>
        <dbReference type="Proteomes" id="UP000184159"/>
    </source>
</evidence>
<proteinExistence type="inferred from homology"/>
<sequence precursor="true">MFGNLKRPMMLMLLVSTASPVLAVPAPVSDLSEGMEQHATSGSPETRVDRLERLLQNSSLLRVQMQQQIDEMATEIQHLRGQVEKNSHDMGKMLDRQRELFVEIDNLREKLNSKRSDGAQSGSTTNDQSASTGTYSENADEQTAYQNAVDLILKKKDYSGAINAFTKFQRDFPKSNFAPNAHYWLGQLYYAKRQDDKAVESFKAVLDFPKSNKRADALVKLGDVEKRRKNTKLANQYYQQVIDEYPDTASAESAKRSMAK</sequence>
<dbReference type="InterPro" id="IPR019734">
    <property type="entry name" value="TPR_rpt"/>
</dbReference>
<dbReference type="SMART" id="SM00028">
    <property type="entry name" value="TPR"/>
    <property type="match status" value="2"/>
</dbReference>
<keyword evidence="2" id="KW-0802">TPR repeat</keyword>
<dbReference type="Gene3D" id="1.25.40.10">
    <property type="entry name" value="Tetratricopeptide repeat domain"/>
    <property type="match status" value="1"/>
</dbReference>
<evidence type="ECO:0000313" key="5">
    <source>
        <dbReference type="EMBL" id="SHF72050.1"/>
    </source>
</evidence>
<dbReference type="SUPFAM" id="SSF48452">
    <property type="entry name" value="TPR-like"/>
    <property type="match status" value="1"/>
</dbReference>
<feature type="chain" id="PRO_5013408765" description="Cell division coordinator CpoB" evidence="1">
    <location>
        <begin position="24"/>
        <end position="260"/>
    </location>
</feature>
<feature type="domain" description="YbgF trimerisation" evidence="4">
    <location>
        <begin position="45"/>
        <end position="115"/>
    </location>
</feature>
<dbReference type="InterPro" id="IPR032519">
    <property type="entry name" value="YbgF_tri"/>
</dbReference>
<keyword evidence="1" id="KW-0132">Cell division</keyword>
<dbReference type="Pfam" id="PF13181">
    <property type="entry name" value="TPR_8"/>
    <property type="match status" value="1"/>
</dbReference>
<name>A0A1M5DYN1_VIBGA</name>
<dbReference type="PROSITE" id="PS50005">
    <property type="entry name" value="TPR"/>
    <property type="match status" value="2"/>
</dbReference>
<dbReference type="Proteomes" id="UP000184159">
    <property type="component" value="Unassembled WGS sequence"/>
</dbReference>
<organism evidence="5 6">
    <name type="scientific">Vibrio gazogenes DSM 21264 = NBRC 103151</name>
    <dbReference type="NCBI Taxonomy" id="1123492"/>
    <lineage>
        <taxon>Bacteria</taxon>
        <taxon>Pseudomonadati</taxon>
        <taxon>Pseudomonadota</taxon>
        <taxon>Gammaproteobacteria</taxon>
        <taxon>Vibrionales</taxon>
        <taxon>Vibrionaceae</taxon>
        <taxon>Vibrio</taxon>
    </lineage>
</organism>
<feature type="repeat" description="TPR" evidence="2">
    <location>
        <begin position="215"/>
        <end position="248"/>
    </location>
</feature>
<feature type="signal peptide" evidence="1">
    <location>
        <begin position="1"/>
        <end position="23"/>
    </location>
</feature>
<evidence type="ECO:0000256" key="1">
    <source>
        <dbReference type="HAMAP-Rule" id="MF_02066"/>
    </source>
</evidence>
<dbReference type="GO" id="GO:0043093">
    <property type="term" value="P:FtsZ-dependent cytokinesis"/>
    <property type="evidence" value="ECO:0007669"/>
    <property type="project" value="UniProtKB-UniRule"/>
</dbReference>
<dbReference type="Pfam" id="PF16331">
    <property type="entry name" value="TolA_bind_tri"/>
    <property type="match status" value="1"/>
</dbReference>
<dbReference type="GO" id="GO:0030288">
    <property type="term" value="C:outer membrane-bounded periplasmic space"/>
    <property type="evidence" value="ECO:0007669"/>
    <property type="project" value="UniProtKB-UniRule"/>
</dbReference>
<dbReference type="HAMAP" id="MF_02066">
    <property type="entry name" value="CpoB"/>
    <property type="match status" value="1"/>
</dbReference>